<keyword evidence="9" id="KW-0012">Acyltransferase</keyword>
<evidence type="ECO:0000256" key="1">
    <source>
        <dbReference type="ARBA" id="ARBA00004651"/>
    </source>
</evidence>
<dbReference type="OrthoDB" id="9803968at2"/>
<dbReference type="PANTHER" id="PTHR43266">
    <property type="entry name" value="MACROLIDE-EFFLUX PROTEIN"/>
    <property type="match status" value="1"/>
</dbReference>
<keyword evidence="3" id="KW-1003">Cell membrane</keyword>
<dbReference type="InterPro" id="IPR002123">
    <property type="entry name" value="Plipid/glycerol_acylTrfase"/>
</dbReference>
<evidence type="ECO:0000313" key="9">
    <source>
        <dbReference type="EMBL" id="KEQ16810.1"/>
    </source>
</evidence>
<keyword evidence="10" id="KW-1185">Reference proteome</keyword>
<dbReference type="CDD" id="cd06173">
    <property type="entry name" value="MFS_MefA_like"/>
    <property type="match status" value="1"/>
</dbReference>
<feature type="transmembrane region" description="Helical" evidence="7">
    <location>
        <begin position="58"/>
        <end position="78"/>
    </location>
</feature>
<evidence type="ECO:0000313" key="10">
    <source>
        <dbReference type="Proteomes" id="UP000028073"/>
    </source>
</evidence>
<evidence type="ECO:0000256" key="4">
    <source>
        <dbReference type="ARBA" id="ARBA00022692"/>
    </source>
</evidence>
<dbReference type="RefSeq" id="WP_034838947.1">
    <property type="nucleotide sequence ID" value="NZ_JOKH01000004.1"/>
</dbReference>
<dbReference type="Proteomes" id="UP000028073">
    <property type="component" value="Unassembled WGS sequence"/>
</dbReference>
<reference evidence="9 10" key="1">
    <citation type="submission" date="2014-06" db="EMBL/GenBank/DDBJ databases">
        <title>Whole Genome Sequences of Three Symbiotic Endozoicomonas Bacteria.</title>
        <authorList>
            <person name="Neave M.J."/>
            <person name="Apprill A."/>
            <person name="Voolstra C.R."/>
        </authorList>
    </citation>
    <scope>NUCLEOTIDE SEQUENCE [LARGE SCALE GENOMIC DNA]</scope>
    <source>
        <strain evidence="9 10">DSM 25634</strain>
    </source>
</reference>
<dbReference type="EMBL" id="JOKH01000004">
    <property type="protein sequence ID" value="KEQ16810.1"/>
    <property type="molecule type" value="Genomic_DNA"/>
</dbReference>
<dbReference type="CDD" id="cd07989">
    <property type="entry name" value="LPLAT_AGPAT-like"/>
    <property type="match status" value="1"/>
</dbReference>
<evidence type="ECO:0000256" key="2">
    <source>
        <dbReference type="ARBA" id="ARBA00022448"/>
    </source>
</evidence>
<accession>A0A081NED7</accession>
<gene>
    <name evidence="9" type="ORF">GZ78_19245</name>
</gene>
<name>A0A081NED7_9GAMM</name>
<keyword evidence="4 7" id="KW-0812">Transmembrane</keyword>
<dbReference type="GO" id="GO:0005886">
    <property type="term" value="C:plasma membrane"/>
    <property type="evidence" value="ECO:0007669"/>
    <property type="project" value="UniProtKB-SubCell"/>
</dbReference>
<evidence type="ECO:0000256" key="7">
    <source>
        <dbReference type="SAM" id="Phobius"/>
    </source>
</evidence>
<feature type="transmembrane region" description="Helical" evidence="7">
    <location>
        <begin position="371"/>
        <end position="393"/>
    </location>
</feature>
<feature type="transmembrane region" description="Helical" evidence="7">
    <location>
        <begin position="147"/>
        <end position="169"/>
    </location>
</feature>
<dbReference type="Pfam" id="PF01553">
    <property type="entry name" value="Acyltransferase"/>
    <property type="match status" value="1"/>
</dbReference>
<dbReference type="eggNOG" id="COG0204">
    <property type="taxonomic scope" value="Bacteria"/>
</dbReference>
<sequence>MSDTHQFSLLGKRRFLPFFGTQFLGAFNDNVYKNCLMLMVVFAGASALPASVDTMVNLAAGLFILPFFLFSGMAGQLADKYEKSEIIRKIKLVEICIMAVAAYAIISESFTAMLVLLFLMGTQSAFFGPVKYALLPQTLKDEELVGGNALVEMGTFVAILAGTIGAGFLIEFPNANQWIAGSIVVFAILGYFCSRGIPTMPSTAPDLKLDWNPVTQTLRTLRYAKADKATFQSILAISWFWALGAAYLTQLPNFASDVLSGGPQVVTLMLAVFTMGIALGSMICERLSGNIIEIGIVPLGSLGLSIFGIDLFFAINPVTTPLMGAGEFLSHSSNIRVLFDLAMIGFSGGVFIVPLYALIQQRAKPEQRAQIIAANNVLNSLFMVGSAAAGIVMLGVMDLSIPVFFLTLAVVNLAIVAYVYSQVPEFVLRFVIWMLSHTMYRVTHKQLDNIPREGAAVLVCNHVSYVDALLIGGAVKRPVRFVMDRNIYNLPVLNRLFKLSKTIPICPEHKDPETFHKAFEKISEELKEGNLVCIFPEGRLTQDGSLGQFKKGIEKILKSDPVPVVPMALKGLWGSVFSHKGGQALTTRPRRFWSRVEFIAEPPIPAQDSNAHLLEKKVADMLAY</sequence>
<feature type="transmembrane region" description="Helical" evidence="7">
    <location>
        <begin position="399"/>
        <end position="419"/>
    </location>
</feature>
<dbReference type="InterPro" id="IPR036259">
    <property type="entry name" value="MFS_trans_sf"/>
</dbReference>
<protein>
    <submittedName>
        <fullName evidence="9">Acyl-phosphate glycerol 3-phosphate acyltransferase</fullName>
    </submittedName>
</protein>
<dbReference type="SUPFAM" id="SSF103473">
    <property type="entry name" value="MFS general substrate transporter"/>
    <property type="match status" value="1"/>
</dbReference>
<dbReference type="SUPFAM" id="SSF69593">
    <property type="entry name" value="Glycerol-3-phosphate (1)-acyltransferase"/>
    <property type="match status" value="1"/>
</dbReference>
<feature type="transmembrane region" description="Helical" evidence="7">
    <location>
        <begin position="296"/>
        <end position="315"/>
    </location>
</feature>
<organism evidence="9 10">
    <name type="scientific">Endozoicomonas numazuensis</name>
    <dbReference type="NCBI Taxonomy" id="1137799"/>
    <lineage>
        <taxon>Bacteria</taxon>
        <taxon>Pseudomonadati</taxon>
        <taxon>Pseudomonadota</taxon>
        <taxon>Gammaproteobacteria</taxon>
        <taxon>Oceanospirillales</taxon>
        <taxon>Endozoicomonadaceae</taxon>
        <taxon>Endozoicomonas</taxon>
    </lineage>
</organism>
<evidence type="ECO:0000259" key="8">
    <source>
        <dbReference type="SMART" id="SM00563"/>
    </source>
</evidence>
<feature type="transmembrane region" description="Helical" evidence="7">
    <location>
        <begin position="35"/>
        <end position="52"/>
    </location>
</feature>
<evidence type="ECO:0000256" key="6">
    <source>
        <dbReference type="ARBA" id="ARBA00023136"/>
    </source>
</evidence>
<comment type="caution">
    <text evidence="9">The sequence shown here is derived from an EMBL/GenBank/DDBJ whole genome shotgun (WGS) entry which is preliminary data.</text>
</comment>
<dbReference type="Gene3D" id="1.20.1250.20">
    <property type="entry name" value="MFS general substrate transporter like domains"/>
    <property type="match status" value="1"/>
</dbReference>
<feature type="transmembrane region" description="Helical" evidence="7">
    <location>
        <begin position="229"/>
        <end position="249"/>
    </location>
</feature>
<feature type="transmembrane region" description="Helical" evidence="7">
    <location>
        <begin position="335"/>
        <end position="359"/>
    </location>
</feature>
<dbReference type="GO" id="GO:0016746">
    <property type="term" value="F:acyltransferase activity"/>
    <property type="evidence" value="ECO:0007669"/>
    <property type="project" value="UniProtKB-KW"/>
</dbReference>
<keyword evidence="6 7" id="KW-0472">Membrane</keyword>
<proteinExistence type="predicted"/>
<keyword evidence="2" id="KW-0813">Transport</keyword>
<dbReference type="SMART" id="SM00563">
    <property type="entry name" value="PlsC"/>
    <property type="match status" value="1"/>
</dbReference>
<dbReference type="STRING" id="1137799.GZ78_19245"/>
<evidence type="ECO:0000256" key="5">
    <source>
        <dbReference type="ARBA" id="ARBA00022989"/>
    </source>
</evidence>
<feature type="domain" description="Phospholipid/glycerol acyltransferase" evidence="8">
    <location>
        <begin position="456"/>
        <end position="572"/>
    </location>
</feature>
<dbReference type="InterPro" id="IPR011701">
    <property type="entry name" value="MFS"/>
</dbReference>
<dbReference type="PANTHER" id="PTHR43266:SF2">
    <property type="entry name" value="MAJOR FACILITATOR SUPERFAMILY (MFS) PROFILE DOMAIN-CONTAINING PROTEIN"/>
    <property type="match status" value="1"/>
</dbReference>
<dbReference type="AlphaFoldDB" id="A0A081NED7"/>
<dbReference type="Pfam" id="PF07690">
    <property type="entry name" value="MFS_1"/>
    <property type="match status" value="1"/>
</dbReference>
<evidence type="ECO:0000256" key="3">
    <source>
        <dbReference type="ARBA" id="ARBA00022475"/>
    </source>
</evidence>
<keyword evidence="5 7" id="KW-1133">Transmembrane helix</keyword>
<feature type="transmembrane region" description="Helical" evidence="7">
    <location>
        <begin position="261"/>
        <end position="284"/>
    </location>
</feature>
<comment type="subcellular location">
    <subcellularLocation>
        <location evidence="1">Cell membrane</location>
        <topology evidence="1">Multi-pass membrane protein</topology>
    </subcellularLocation>
</comment>
<dbReference type="GO" id="GO:0022857">
    <property type="term" value="F:transmembrane transporter activity"/>
    <property type="evidence" value="ECO:0007669"/>
    <property type="project" value="InterPro"/>
</dbReference>
<keyword evidence="9" id="KW-0808">Transferase</keyword>